<evidence type="ECO:0000259" key="1">
    <source>
        <dbReference type="Pfam" id="PF14501"/>
    </source>
</evidence>
<sequence length="172" mass="19880">MLEHLVAENHMDDAAEYMEHLKKEWNEISPEIKTGSPVIDVILMEKLREAKEKQIRFISDFHYPGDTKLNAFDLSVILNNALDNCMENVSGENPYICISSFRKNSIFMITIKNRYEGELNYKDSDLPETTKSGKEHGIGLHNIRRVARMYMGDISLEQENQEVVLSIMLQVE</sequence>
<dbReference type="GO" id="GO:0016301">
    <property type="term" value="F:kinase activity"/>
    <property type="evidence" value="ECO:0007669"/>
    <property type="project" value="UniProtKB-KW"/>
</dbReference>
<evidence type="ECO:0000313" key="2">
    <source>
        <dbReference type="EMBL" id="EKC72202.1"/>
    </source>
</evidence>
<dbReference type="EMBL" id="AJWZ01001987">
    <property type="protein sequence ID" value="EKC72202.1"/>
    <property type="molecule type" value="Genomic_DNA"/>
</dbReference>
<dbReference type="GO" id="GO:0042802">
    <property type="term" value="F:identical protein binding"/>
    <property type="evidence" value="ECO:0007669"/>
    <property type="project" value="TreeGrafter"/>
</dbReference>
<dbReference type="PANTHER" id="PTHR40448">
    <property type="entry name" value="TWO-COMPONENT SENSOR HISTIDINE KINASE"/>
    <property type="match status" value="1"/>
</dbReference>
<keyword evidence="2" id="KW-0808">Transferase</keyword>
<dbReference type="CDD" id="cd16935">
    <property type="entry name" value="HATPase_AgrC-ComD-like"/>
    <property type="match status" value="1"/>
</dbReference>
<reference evidence="2" key="1">
    <citation type="journal article" date="2013" name="Environ. Microbiol.">
        <title>Microbiota from the distal guts of lean and obese adolescents exhibit partial functional redundancy besides clear differences in community structure.</title>
        <authorList>
            <person name="Ferrer M."/>
            <person name="Ruiz A."/>
            <person name="Lanza F."/>
            <person name="Haange S.B."/>
            <person name="Oberbach A."/>
            <person name="Till H."/>
            <person name="Bargiela R."/>
            <person name="Campoy C."/>
            <person name="Segura M.T."/>
            <person name="Richter M."/>
            <person name="von Bergen M."/>
            <person name="Seifert J."/>
            <person name="Suarez A."/>
        </authorList>
    </citation>
    <scope>NUCLEOTIDE SEQUENCE</scope>
</reference>
<dbReference type="InterPro" id="IPR036890">
    <property type="entry name" value="HATPase_C_sf"/>
</dbReference>
<protein>
    <submittedName>
        <fullName evidence="2">Sensor histidine kinase</fullName>
    </submittedName>
</protein>
<organism evidence="2">
    <name type="scientific">human gut metagenome</name>
    <dbReference type="NCBI Taxonomy" id="408170"/>
    <lineage>
        <taxon>unclassified sequences</taxon>
        <taxon>metagenomes</taxon>
        <taxon>organismal metagenomes</taxon>
    </lineage>
</organism>
<proteinExistence type="predicted"/>
<dbReference type="SUPFAM" id="SSF55874">
    <property type="entry name" value="ATPase domain of HSP90 chaperone/DNA topoisomerase II/histidine kinase"/>
    <property type="match status" value="1"/>
</dbReference>
<dbReference type="InterPro" id="IPR032834">
    <property type="entry name" value="NatK-like_C"/>
</dbReference>
<feature type="domain" description="Sensor histidine kinase NatK-like C-terminal" evidence="1">
    <location>
        <begin position="69"/>
        <end position="170"/>
    </location>
</feature>
<accession>K1TGI7</accession>
<dbReference type="AlphaFoldDB" id="K1TGI7"/>
<name>K1TGI7_9ZZZZ</name>
<gene>
    <name evidence="2" type="ORF">OBE_03004</name>
</gene>
<comment type="caution">
    <text evidence="2">The sequence shown here is derived from an EMBL/GenBank/DDBJ whole genome shotgun (WGS) entry which is preliminary data.</text>
</comment>
<keyword evidence="2" id="KW-0418">Kinase</keyword>
<dbReference type="PANTHER" id="PTHR40448:SF1">
    <property type="entry name" value="TWO-COMPONENT SENSOR HISTIDINE KINASE"/>
    <property type="match status" value="1"/>
</dbReference>
<dbReference type="Pfam" id="PF14501">
    <property type="entry name" value="HATPase_c_5"/>
    <property type="match status" value="1"/>
</dbReference>
<dbReference type="Gene3D" id="3.30.565.10">
    <property type="entry name" value="Histidine kinase-like ATPase, C-terminal domain"/>
    <property type="match status" value="1"/>
</dbReference>